<evidence type="ECO:0000256" key="4">
    <source>
        <dbReference type="ARBA" id="ARBA00022448"/>
    </source>
</evidence>
<dbReference type="InterPro" id="IPR051410">
    <property type="entry name" value="Ferric/Cupric_Reductase"/>
</dbReference>
<dbReference type="InterPro" id="IPR013130">
    <property type="entry name" value="Fe3_Rdtase_TM_dom"/>
</dbReference>
<dbReference type="GO" id="GO:0052851">
    <property type="term" value="F:ferric-chelate reductase (NADPH) activity"/>
    <property type="evidence" value="ECO:0007669"/>
    <property type="project" value="UniProtKB-EC"/>
</dbReference>
<feature type="transmembrane region" description="Helical" evidence="13">
    <location>
        <begin position="208"/>
        <end position="227"/>
    </location>
</feature>
<dbReference type="PANTHER" id="PTHR32361:SF23">
    <property type="entry name" value="FERRIC-CHELATE REDUCTASE"/>
    <property type="match status" value="1"/>
</dbReference>
<feature type="domain" description="FAD-binding FR-type" evidence="14">
    <location>
        <begin position="313"/>
        <end position="471"/>
    </location>
</feature>
<keyword evidence="10" id="KW-0406">Ion transport</keyword>
<accession>F4RAK1</accession>
<dbReference type="EC" id="1.16.1.9" evidence="3"/>
<keyword evidence="7" id="KW-0249">Electron transport</keyword>
<evidence type="ECO:0000256" key="12">
    <source>
        <dbReference type="ARBA" id="ARBA00048483"/>
    </source>
</evidence>
<dbReference type="InterPro" id="IPR013112">
    <property type="entry name" value="FAD-bd_8"/>
</dbReference>
<evidence type="ECO:0000256" key="1">
    <source>
        <dbReference type="ARBA" id="ARBA00004651"/>
    </source>
</evidence>
<dbReference type="InParanoid" id="F4RAK1"/>
<organism evidence="16">
    <name type="scientific">Melampsora larici-populina (strain 98AG31 / pathotype 3-4-7)</name>
    <name type="common">Poplar leaf rust fungus</name>
    <dbReference type="NCBI Taxonomy" id="747676"/>
    <lineage>
        <taxon>Eukaryota</taxon>
        <taxon>Fungi</taxon>
        <taxon>Dikarya</taxon>
        <taxon>Basidiomycota</taxon>
        <taxon>Pucciniomycotina</taxon>
        <taxon>Pucciniomycetes</taxon>
        <taxon>Pucciniales</taxon>
        <taxon>Melampsoraceae</taxon>
        <taxon>Melampsora</taxon>
    </lineage>
</organism>
<dbReference type="PROSITE" id="PS51384">
    <property type="entry name" value="FAD_FR"/>
    <property type="match status" value="1"/>
</dbReference>
<reference evidence="16" key="1">
    <citation type="journal article" date="2011" name="Proc. Natl. Acad. Sci. U.S.A.">
        <title>Obligate biotrophy features unraveled by the genomic analysis of rust fungi.</title>
        <authorList>
            <person name="Duplessis S."/>
            <person name="Cuomo C.A."/>
            <person name="Lin Y.-C."/>
            <person name="Aerts A."/>
            <person name="Tisserant E."/>
            <person name="Veneault-Fourrey C."/>
            <person name="Joly D.L."/>
            <person name="Hacquard S."/>
            <person name="Amselem J."/>
            <person name="Cantarel B.L."/>
            <person name="Chiu R."/>
            <person name="Coutinho P.M."/>
            <person name="Feau N."/>
            <person name="Field M."/>
            <person name="Frey P."/>
            <person name="Gelhaye E."/>
            <person name="Goldberg J."/>
            <person name="Grabherr M.G."/>
            <person name="Kodira C.D."/>
            <person name="Kohler A."/>
            <person name="Kuees U."/>
            <person name="Lindquist E.A."/>
            <person name="Lucas S.M."/>
            <person name="Mago R."/>
            <person name="Mauceli E."/>
            <person name="Morin E."/>
            <person name="Murat C."/>
            <person name="Pangilinan J.L."/>
            <person name="Park R."/>
            <person name="Pearson M."/>
            <person name="Quesneville H."/>
            <person name="Rouhier N."/>
            <person name="Sakthikumar S."/>
            <person name="Salamov A.A."/>
            <person name="Schmutz J."/>
            <person name="Selles B."/>
            <person name="Shapiro H."/>
            <person name="Tanguay P."/>
            <person name="Tuskan G.A."/>
            <person name="Henrissat B."/>
            <person name="Van de Peer Y."/>
            <person name="Rouze P."/>
            <person name="Ellis J.G."/>
            <person name="Dodds P.N."/>
            <person name="Schein J.E."/>
            <person name="Zhong S."/>
            <person name="Hamelin R.C."/>
            <person name="Grigoriev I.V."/>
            <person name="Szabo L.J."/>
            <person name="Martin F."/>
        </authorList>
    </citation>
    <scope>NUCLEOTIDE SEQUENCE [LARGE SCALE GENOMIC DNA]</scope>
    <source>
        <strain evidence="16">98AG31 / pathotype 3-4-7</strain>
    </source>
</reference>
<dbReference type="OrthoDB" id="17725at2759"/>
<name>F4RAK1_MELLP</name>
<dbReference type="HOGENOM" id="CLU_010365_7_2_1"/>
<dbReference type="InterPro" id="IPR013121">
    <property type="entry name" value="Fe_red_NAD-bd_6"/>
</dbReference>
<dbReference type="Pfam" id="PF08022">
    <property type="entry name" value="FAD_binding_8"/>
    <property type="match status" value="1"/>
</dbReference>
<evidence type="ECO:0000256" key="8">
    <source>
        <dbReference type="ARBA" id="ARBA00022989"/>
    </source>
</evidence>
<dbReference type="Pfam" id="PF08030">
    <property type="entry name" value="NAD_binding_6"/>
    <property type="match status" value="1"/>
</dbReference>
<dbReference type="CDD" id="cd06186">
    <property type="entry name" value="NOX_Duox_like_FAD_NADP"/>
    <property type="match status" value="1"/>
</dbReference>
<keyword evidence="4" id="KW-0813">Transport</keyword>
<keyword evidence="5" id="KW-1003">Cell membrane</keyword>
<dbReference type="Pfam" id="PF01794">
    <property type="entry name" value="Ferric_reduct"/>
    <property type="match status" value="1"/>
</dbReference>
<sequence length="666" mass="76362">MSGQYGGSDDPCILGYTNGVYPNGTLGKGNWQRFKYMPTEHEKAICQAPNDPWIDSPRYAWWTMYFILAALVAIAVVNAIKRLHALNRPDKFLLISIVGLPSVISFRPKISAYARLISYPQSNWLGGIIPATGPSILLFLFLLFTNLICFIPRPYYRPPNYGSSVLGLRTEWVATAMMPWIYVLSCRRNVISYLTGVSYQRVMTIHKYSPWICLYYSIIHTWTNIIRANRQQPWWYTWQNNALYRNGFPPLVALAWLCIMSLAPIRARFYETFYFFHMVAALIFLIWMYWHTEAYLNSFQYLHATAGLWGVGIAWRILSILANQGFILKGFPRAELETLPGDVYSMKISVPPAYRWKAGSHVSIRFLTVRPWETHPFTIASIPNSRQYSYPNRGKGSEKEVLSNSVSVTETQVDSQNEEQSVLKNNEMYFLVQPHSGLTRKLNQLLSKRQGKSNLKLPCILDGPYSGFIDSIKSCDNLIMISGGTGISALIPLILEVNQQDQKIQIEVHWATRNNEVIETWFSNQDWIEKVKLNVYLTTTLTEISSTREKEKVIQSESESQLKEPSRVDQLEEGILPVVQQSVLSNEDLTSNEKSKRYSVKRERPKLESIIENATNQYHGRVGVVVCGPKIMNLTVRNAVAKSQLNIIKDKTLCKELELYEEMYSM</sequence>
<dbReference type="VEuPathDB" id="FungiDB:MELLADRAFT_93486"/>
<dbReference type="Gene3D" id="3.40.50.80">
    <property type="entry name" value="Nucleotide-binding domain of ferredoxin-NADP reductase (FNR) module"/>
    <property type="match status" value="1"/>
</dbReference>
<feature type="transmembrane region" description="Helical" evidence="13">
    <location>
        <begin position="92"/>
        <end position="108"/>
    </location>
</feature>
<dbReference type="GeneID" id="18936585"/>
<keyword evidence="9" id="KW-0560">Oxidoreductase</keyword>
<evidence type="ECO:0000256" key="10">
    <source>
        <dbReference type="ARBA" id="ARBA00023065"/>
    </source>
</evidence>
<dbReference type="eggNOG" id="KOG0039">
    <property type="taxonomic scope" value="Eukaryota"/>
</dbReference>
<dbReference type="EMBL" id="GL883094">
    <property type="protein sequence ID" value="EGG10769.1"/>
    <property type="molecule type" value="Genomic_DNA"/>
</dbReference>
<dbReference type="InterPro" id="IPR039261">
    <property type="entry name" value="FNR_nucleotide-bd"/>
</dbReference>
<dbReference type="AlphaFoldDB" id="F4RAK1"/>
<dbReference type="GO" id="GO:0006826">
    <property type="term" value="P:iron ion transport"/>
    <property type="evidence" value="ECO:0007669"/>
    <property type="project" value="UniProtKB-ARBA"/>
</dbReference>
<evidence type="ECO:0000313" key="15">
    <source>
        <dbReference type="EMBL" id="EGG10769.1"/>
    </source>
</evidence>
<feature type="transmembrane region" description="Helical" evidence="13">
    <location>
        <begin position="59"/>
        <end position="80"/>
    </location>
</feature>
<comment type="catalytic activity">
    <reaction evidence="12">
        <text>2 a Fe(II)-siderophore + NADP(+) + H(+) = 2 a Fe(III)-siderophore + NADPH</text>
        <dbReference type="Rhea" id="RHEA:28795"/>
        <dbReference type="Rhea" id="RHEA-COMP:11342"/>
        <dbReference type="Rhea" id="RHEA-COMP:11344"/>
        <dbReference type="ChEBI" id="CHEBI:15378"/>
        <dbReference type="ChEBI" id="CHEBI:29033"/>
        <dbReference type="ChEBI" id="CHEBI:29034"/>
        <dbReference type="ChEBI" id="CHEBI:57783"/>
        <dbReference type="ChEBI" id="CHEBI:58349"/>
        <dbReference type="EC" id="1.16.1.9"/>
    </reaction>
</comment>
<evidence type="ECO:0000256" key="11">
    <source>
        <dbReference type="ARBA" id="ARBA00023136"/>
    </source>
</evidence>
<proteinExistence type="inferred from homology"/>
<feature type="transmembrane region" description="Helical" evidence="13">
    <location>
        <begin position="128"/>
        <end position="151"/>
    </location>
</feature>
<dbReference type="KEGG" id="mlr:MELLADRAFT_93486"/>
<dbReference type="GO" id="GO:0015677">
    <property type="term" value="P:copper ion import"/>
    <property type="evidence" value="ECO:0007669"/>
    <property type="project" value="TreeGrafter"/>
</dbReference>
<comment type="similarity">
    <text evidence="2">Belongs to the ferric reductase (FRE) family.</text>
</comment>
<evidence type="ECO:0000256" key="9">
    <source>
        <dbReference type="ARBA" id="ARBA00023002"/>
    </source>
</evidence>
<evidence type="ECO:0000256" key="2">
    <source>
        <dbReference type="ARBA" id="ARBA00006278"/>
    </source>
</evidence>
<dbReference type="PANTHER" id="PTHR32361">
    <property type="entry name" value="FERRIC/CUPRIC REDUCTASE TRANSMEMBRANE COMPONENT"/>
    <property type="match status" value="1"/>
</dbReference>
<feature type="transmembrane region" description="Helical" evidence="13">
    <location>
        <begin position="247"/>
        <end position="265"/>
    </location>
</feature>
<evidence type="ECO:0000256" key="6">
    <source>
        <dbReference type="ARBA" id="ARBA00022692"/>
    </source>
</evidence>
<dbReference type="InterPro" id="IPR017938">
    <property type="entry name" value="Riboflavin_synthase-like_b-brl"/>
</dbReference>
<feature type="transmembrane region" description="Helical" evidence="13">
    <location>
        <begin position="302"/>
        <end position="323"/>
    </location>
</feature>
<evidence type="ECO:0000313" key="16">
    <source>
        <dbReference type="Proteomes" id="UP000001072"/>
    </source>
</evidence>
<evidence type="ECO:0000256" key="13">
    <source>
        <dbReference type="SAM" id="Phobius"/>
    </source>
</evidence>
<gene>
    <name evidence="15" type="ORF">MELLADRAFT_93486</name>
</gene>
<dbReference type="GO" id="GO:0005886">
    <property type="term" value="C:plasma membrane"/>
    <property type="evidence" value="ECO:0007669"/>
    <property type="project" value="UniProtKB-SubCell"/>
</dbReference>
<feature type="transmembrane region" description="Helical" evidence="13">
    <location>
        <begin position="272"/>
        <end position="290"/>
    </location>
</feature>
<protein>
    <recommendedName>
        <fullName evidence="3">ferric-chelate reductase (NADPH)</fullName>
        <ecNumber evidence="3">1.16.1.9</ecNumber>
    </recommendedName>
</protein>
<keyword evidence="11 13" id="KW-0472">Membrane</keyword>
<comment type="subcellular location">
    <subcellularLocation>
        <location evidence="1">Cell membrane</location>
        <topology evidence="1">Multi-pass membrane protein</topology>
    </subcellularLocation>
</comment>
<dbReference type="SUPFAM" id="SSF52343">
    <property type="entry name" value="Ferredoxin reductase-like, C-terminal NADP-linked domain"/>
    <property type="match status" value="1"/>
</dbReference>
<dbReference type="SFLD" id="SFLDG01168">
    <property type="entry name" value="Ferric_reductase_subgroup_(FRE"/>
    <property type="match status" value="1"/>
</dbReference>
<evidence type="ECO:0000256" key="3">
    <source>
        <dbReference type="ARBA" id="ARBA00012668"/>
    </source>
</evidence>
<dbReference type="SFLD" id="SFLDS00052">
    <property type="entry name" value="Ferric_Reductase_Domain"/>
    <property type="match status" value="1"/>
</dbReference>
<evidence type="ECO:0000256" key="7">
    <source>
        <dbReference type="ARBA" id="ARBA00022982"/>
    </source>
</evidence>
<keyword evidence="6 13" id="KW-0812">Transmembrane</keyword>
<dbReference type="Proteomes" id="UP000001072">
    <property type="component" value="Unassembled WGS sequence"/>
</dbReference>
<evidence type="ECO:0000259" key="14">
    <source>
        <dbReference type="PROSITE" id="PS51384"/>
    </source>
</evidence>
<dbReference type="RefSeq" id="XP_007406238.1">
    <property type="nucleotide sequence ID" value="XM_007406176.1"/>
</dbReference>
<keyword evidence="16" id="KW-1185">Reference proteome</keyword>
<dbReference type="InterPro" id="IPR017927">
    <property type="entry name" value="FAD-bd_FR_type"/>
</dbReference>
<dbReference type="SUPFAM" id="SSF63380">
    <property type="entry name" value="Riboflavin synthase domain-like"/>
    <property type="match status" value="1"/>
</dbReference>
<keyword evidence="8 13" id="KW-1133">Transmembrane helix</keyword>
<evidence type="ECO:0000256" key="5">
    <source>
        <dbReference type="ARBA" id="ARBA00022475"/>
    </source>
</evidence>
<dbReference type="GO" id="GO:0006879">
    <property type="term" value="P:intracellular iron ion homeostasis"/>
    <property type="evidence" value="ECO:0007669"/>
    <property type="project" value="TreeGrafter"/>
</dbReference>